<keyword evidence="5 7" id="KW-1133">Transmembrane helix</keyword>
<keyword evidence="10" id="KW-1185">Reference proteome</keyword>
<dbReference type="PANTHER" id="PTHR42920:SF5">
    <property type="entry name" value="EAMA DOMAIN-CONTAINING PROTEIN"/>
    <property type="match status" value="1"/>
</dbReference>
<evidence type="ECO:0000259" key="8">
    <source>
        <dbReference type="Pfam" id="PF00892"/>
    </source>
</evidence>
<dbReference type="SUPFAM" id="SSF103481">
    <property type="entry name" value="Multidrug resistance efflux transporter EmrE"/>
    <property type="match status" value="2"/>
</dbReference>
<evidence type="ECO:0000256" key="1">
    <source>
        <dbReference type="ARBA" id="ARBA00004651"/>
    </source>
</evidence>
<dbReference type="Pfam" id="PF00892">
    <property type="entry name" value="EamA"/>
    <property type="match status" value="2"/>
</dbReference>
<feature type="transmembrane region" description="Helical" evidence="7">
    <location>
        <begin position="155"/>
        <end position="176"/>
    </location>
</feature>
<proteinExistence type="inferred from homology"/>
<comment type="similarity">
    <text evidence="2">Belongs to the EamA transporter family.</text>
</comment>
<evidence type="ECO:0000256" key="7">
    <source>
        <dbReference type="SAM" id="Phobius"/>
    </source>
</evidence>
<feature type="transmembrane region" description="Helical" evidence="7">
    <location>
        <begin position="102"/>
        <end position="122"/>
    </location>
</feature>
<dbReference type="Proteomes" id="UP000775686">
    <property type="component" value="Unassembled WGS sequence"/>
</dbReference>
<evidence type="ECO:0000256" key="5">
    <source>
        <dbReference type="ARBA" id="ARBA00022989"/>
    </source>
</evidence>
<evidence type="ECO:0000313" key="10">
    <source>
        <dbReference type="Proteomes" id="UP000775686"/>
    </source>
</evidence>
<evidence type="ECO:0000313" key="9">
    <source>
        <dbReference type="EMBL" id="MBM6743904.1"/>
    </source>
</evidence>
<feature type="transmembrane region" description="Helical" evidence="7">
    <location>
        <begin position="75"/>
        <end position="96"/>
    </location>
</feature>
<feature type="transmembrane region" description="Helical" evidence="7">
    <location>
        <begin position="129"/>
        <end position="149"/>
    </location>
</feature>
<feature type="transmembrane region" description="Helical" evidence="7">
    <location>
        <begin position="213"/>
        <end position="234"/>
    </location>
</feature>
<sequence length="292" mass="31446">MHNEEQSVQSEEYRKSLISLHIAVMLFGLSAVLGQFVTAPAVIVAGGRVICSSLLLFLLSIAGRASLKLKSRKDYGIAVFAGIVLAAHWTTFFQAIQSSSVAIGTITFSTFPLFLTFLEPLLFREKLKVTSVLSAAVLLLGVFITIPEFSLENQITIGILWGMVSSLSYAVLSLANRYLSRSYAARTVCLYEQGTAAVVLLPAIFFVKTNWTTQNILGIAAIGFICTAFAHSLYVAAQRKVKAQTAGIVSGMETVYGIVYALLFLGEVPGIRELIGGAVILGVALVISLRKE</sequence>
<organism evidence="9 10">
    <name type="scientific">Drancourtella massiliensis</name>
    <dbReference type="NCBI Taxonomy" id="1632013"/>
    <lineage>
        <taxon>Bacteria</taxon>
        <taxon>Bacillati</taxon>
        <taxon>Bacillota</taxon>
        <taxon>Clostridia</taxon>
        <taxon>Eubacteriales</taxon>
        <taxon>Oscillospiraceae</taxon>
        <taxon>Drancourtella</taxon>
    </lineage>
</organism>
<name>A0ABS2EFW5_9FIRM</name>
<feature type="transmembrane region" description="Helical" evidence="7">
    <location>
        <begin position="17"/>
        <end position="37"/>
    </location>
</feature>
<comment type="caution">
    <text evidence="9">The sequence shown here is derived from an EMBL/GenBank/DDBJ whole genome shotgun (WGS) entry which is preliminary data.</text>
</comment>
<gene>
    <name evidence="9" type="ORF">H6A32_06205</name>
</gene>
<evidence type="ECO:0000256" key="6">
    <source>
        <dbReference type="ARBA" id="ARBA00023136"/>
    </source>
</evidence>
<dbReference type="InterPro" id="IPR051258">
    <property type="entry name" value="Diverse_Substrate_Transporter"/>
</dbReference>
<comment type="subcellular location">
    <subcellularLocation>
        <location evidence="1">Cell membrane</location>
        <topology evidence="1">Multi-pass membrane protein</topology>
    </subcellularLocation>
</comment>
<feature type="domain" description="EamA" evidence="8">
    <location>
        <begin position="17"/>
        <end position="145"/>
    </location>
</feature>
<dbReference type="RefSeq" id="WP_204863949.1">
    <property type="nucleotide sequence ID" value="NZ_JACJKH010000008.1"/>
</dbReference>
<evidence type="ECO:0000256" key="2">
    <source>
        <dbReference type="ARBA" id="ARBA00007362"/>
    </source>
</evidence>
<dbReference type="PANTHER" id="PTHR42920">
    <property type="entry name" value="OS03G0707200 PROTEIN-RELATED"/>
    <property type="match status" value="1"/>
</dbReference>
<keyword evidence="3" id="KW-1003">Cell membrane</keyword>
<keyword evidence="4 7" id="KW-0812">Transmembrane</keyword>
<feature type="transmembrane region" description="Helical" evidence="7">
    <location>
        <begin position="188"/>
        <end position="207"/>
    </location>
</feature>
<reference evidence="9 10" key="1">
    <citation type="journal article" date="2021" name="Sci. Rep.">
        <title>The distribution of antibiotic resistance genes in chicken gut microbiota commensals.</title>
        <authorList>
            <person name="Juricova H."/>
            <person name="Matiasovicova J."/>
            <person name="Kubasova T."/>
            <person name="Cejkova D."/>
            <person name="Rychlik I."/>
        </authorList>
    </citation>
    <scope>NUCLEOTIDE SEQUENCE [LARGE SCALE GENOMIC DNA]</scope>
    <source>
        <strain evidence="9 10">An770</strain>
    </source>
</reference>
<feature type="transmembrane region" description="Helical" evidence="7">
    <location>
        <begin position="246"/>
        <end position="265"/>
    </location>
</feature>
<feature type="domain" description="EamA" evidence="8">
    <location>
        <begin position="157"/>
        <end position="288"/>
    </location>
</feature>
<feature type="transmembrane region" description="Helical" evidence="7">
    <location>
        <begin position="271"/>
        <end position="289"/>
    </location>
</feature>
<accession>A0ABS2EFW5</accession>
<dbReference type="EMBL" id="JACJKH010000008">
    <property type="protein sequence ID" value="MBM6743904.1"/>
    <property type="molecule type" value="Genomic_DNA"/>
</dbReference>
<protein>
    <submittedName>
        <fullName evidence="9">DMT family transporter</fullName>
    </submittedName>
</protein>
<dbReference type="InterPro" id="IPR000620">
    <property type="entry name" value="EamA_dom"/>
</dbReference>
<evidence type="ECO:0000256" key="3">
    <source>
        <dbReference type="ARBA" id="ARBA00022475"/>
    </source>
</evidence>
<dbReference type="InterPro" id="IPR037185">
    <property type="entry name" value="EmrE-like"/>
</dbReference>
<feature type="transmembrane region" description="Helical" evidence="7">
    <location>
        <begin position="43"/>
        <end position="63"/>
    </location>
</feature>
<keyword evidence="6 7" id="KW-0472">Membrane</keyword>
<evidence type="ECO:0000256" key="4">
    <source>
        <dbReference type="ARBA" id="ARBA00022692"/>
    </source>
</evidence>